<accession>A0ABP8PRG2</accession>
<name>A0ABP8PRG2_9ACTN</name>
<dbReference type="CDD" id="cd00093">
    <property type="entry name" value="HTH_XRE"/>
    <property type="match status" value="1"/>
</dbReference>
<dbReference type="SMART" id="SM00530">
    <property type="entry name" value="HTH_XRE"/>
    <property type="match status" value="1"/>
</dbReference>
<evidence type="ECO:0000313" key="3">
    <source>
        <dbReference type="Proteomes" id="UP001500503"/>
    </source>
</evidence>
<dbReference type="Gene3D" id="1.10.260.40">
    <property type="entry name" value="lambda repressor-like DNA-binding domains"/>
    <property type="match status" value="1"/>
</dbReference>
<proteinExistence type="predicted"/>
<dbReference type="PROSITE" id="PS50943">
    <property type="entry name" value="HTH_CROC1"/>
    <property type="match status" value="1"/>
</dbReference>
<comment type="caution">
    <text evidence="2">The sequence shown here is derived from an EMBL/GenBank/DDBJ whole genome shotgun (WGS) entry which is preliminary data.</text>
</comment>
<dbReference type="InterPro" id="IPR001387">
    <property type="entry name" value="Cro/C1-type_HTH"/>
</dbReference>
<dbReference type="InterPro" id="IPR010982">
    <property type="entry name" value="Lambda_DNA-bd_dom_sf"/>
</dbReference>
<feature type="domain" description="HTH cro/C1-type" evidence="1">
    <location>
        <begin position="14"/>
        <end position="71"/>
    </location>
</feature>
<sequence length="431" mass="46719">MRQALARLDVGAVVAILRAATGLSQLDLANVVEGWSQSTVSLIERGRRDTLYDVRELLRFADAVGMPRENLLPLILGDPGAVLGDNESAGGREVDRRSFNTMAAALTVGAALPSSPVPARVNEGHVRHLRASLAQIRRRHQNAGGGAALEETLRQYRRSRAMLDESDYTDGVGRQLLAVTAELGEAAGWAAYDGNDQKLARQLYGEAELLAGSSGDTVLTMLVYTDLAQQSTYLARMTGRRGIARESLRFADRAAEVARHEPSARLHALIALRRALAYAELGDEPAFRTQITTARRELERGDHSTDPAWALYVSDSEITGYEAAGYEAISRVRQVTDGRAVTLYRTVLDDRGRTARDQAFYRARLADALLNEGDVSLAISEGAAILPAMIGGQMMSARSLAELRPLRAAAEQASNEEFCVRFDAATRALAA</sequence>
<dbReference type="EMBL" id="BAABHF010000016">
    <property type="protein sequence ID" value="GAA4491591.1"/>
    <property type="molecule type" value="Genomic_DNA"/>
</dbReference>
<dbReference type="RefSeq" id="WP_345462146.1">
    <property type="nucleotide sequence ID" value="NZ_BAABHF010000016.1"/>
</dbReference>
<protein>
    <recommendedName>
        <fullName evidence="1">HTH cro/C1-type domain-containing protein</fullName>
    </recommendedName>
</protein>
<evidence type="ECO:0000313" key="2">
    <source>
        <dbReference type="EMBL" id="GAA4491591.1"/>
    </source>
</evidence>
<dbReference type="Proteomes" id="UP001500503">
    <property type="component" value="Unassembled WGS sequence"/>
</dbReference>
<organism evidence="2 3">
    <name type="scientific">Actinoallomurus oryzae</name>
    <dbReference type="NCBI Taxonomy" id="502180"/>
    <lineage>
        <taxon>Bacteria</taxon>
        <taxon>Bacillati</taxon>
        <taxon>Actinomycetota</taxon>
        <taxon>Actinomycetes</taxon>
        <taxon>Streptosporangiales</taxon>
        <taxon>Thermomonosporaceae</taxon>
        <taxon>Actinoallomurus</taxon>
    </lineage>
</organism>
<reference evidence="3" key="1">
    <citation type="journal article" date="2019" name="Int. J. Syst. Evol. Microbiol.">
        <title>The Global Catalogue of Microorganisms (GCM) 10K type strain sequencing project: providing services to taxonomists for standard genome sequencing and annotation.</title>
        <authorList>
            <consortium name="The Broad Institute Genomics Platform"/>
            <consortium name="The Broad Institute Genome Sequencing Center for Infectious Disease"/>
            <person name="Wu L."/>
            <person name="Ma J."/>
        </authorList>
    </citation>
    <scope>NUCLEOTIDE SEQUENCE [LARGE SCALE GENOMIC DNA]</scope>
    <source>
        <strain evidence="3">JCM 17933</strain>
    </source>
</reference>
<gene>
    <name evidence="2" type="ORF">GCM10023191_025820</name>
</gene>
<keyword evidence="3" id="KW-1185">Reference proteome</keyword>
<evidence type="ECO:0000259" key="1">
    <source>
        <dbReference type="PROSITE" id="PS50943"/>
    </source>
</evidence>
<dbReference type="Pfam" id="PF13560">
    <property type="entry name" value="HTH_31"/>
    <property type="match status" value="1"/>
</dbReference>
<dbReference type="SUPFAM" id="SSF47413">
    <property type="entry name" value="lambda repressor-like DNA-binding domains"/>
    <property type="match status" value="1"/>
</dbReference>